<comment type="subcellular location">
    <subcellularLocation>
        <location evidence="1">Membrane</location>
        <topology evidence="1">Multi-pass membrane protein</topology>
    </subcellularLocation>
</comment>
<evidence type="ECO:0000256" key="3">
    <source>
        <dbReference type="ARBA" id="ARBA00022989"/>
    </source>
</evidence>
<dbReference type="InterPro" id="IPR023826">
    <property type="entry name" value="Rhom-like_SP_proteobac"/>
</dbReference>
<dbReference type="GO" id="GO:0004252">
    <property type="term" value="F:serine-type endopeptidase activity"/>
    <property type="evidence" value="ECO:0007669"/>
    <property type="project" value="InterPro"/>
</dbReference>
<feature type="transmembrane region" description="Helical" evidence="5">
    <location>
        <begin position="103"/>
        <end position="121"/>
    </location>
</feature>
<sequence>MGYRVVNSPAPGLMILLALLYLVPAAALEWQPNLFQNEEWWRLLTGHVVHLNGWHLLLNLTGLAILWLLYPHFLSLGHTVLAVLFSSLVISLGLMLLQPELPGYRGFSGCLHGLAAILAVRGWKGERVLSASVLTLLIGKLLMEATGAGLTDATQLIGGPVIWQAHWLGFSAGLLLAGLFWLKPQTPRQSSPE</sequence>
<evidence type="ECO:0000313" key="8">
    <source>
        <dbReference type="Proteomes" id="UP000050416"/>
    </source>
</evidence>
<dbReference type="InterPro" id="IPR022764">
    <property type="entry name" value="Peptidase_S54_rhomboid_dom"/>
</dbReference>
<keyword evidence="3 5" id="KW-1133">Transmembrane helix</keyword>
<evidence type="ECO:0000256" key="4">
    <source>
        <dbReference type="ARBA" id="ARBA00023136"/>
    </source>
</evidence>
<accession>A0A0P8D0J0</accession>
<dbReference type="GO" id="GO:0016020">
    <property type="term" value="C:membrane"/>
    <property type="evidence" value="ECO:0007669"/>
    <property type="project" value="UniProtKB-SubCell"/>
</dbReference>
<name>A0A0P8D0J0_9GAMM</name>
<keyword evidence="2 5" id="KW-0812">Transmembrane</keyword>
<comment type="caution">
    <text evidence="7">The sequence shown here is derived from an EMBL/GenBank/DDBJ whole genome shotgun (WGS) entry which is preliminary data.</text>
</comment>
<feature type="transmembrane region" description="Helical" evidence="5">
    <location>
        <begin position="76"/>
        <end position="97"/>
    </location>
</feature>
<evidence type="ECO:0000256" key="5">
    <source>
        <dbReference type="SAM" id="Phobius"/>
    </source>
</evidence>
<dbReference type="Proteomes" id="UP000050416">
    <property type="component" value="Unassembled WGS sequence"/>
</dbReference>
<feature type="transmembrane region" description="Helical" evidence="5">
    <location>
        <begin position="128"/>
        <end position="150"/>
    </location>
</feature>
<dbReference type="STRING" id="1305731.GCA_000934705_00055"/>
<feature type="transmembrane region" description="Helical" evidence="5">
    <location>
        <begin position="51"/>
        <end position="69"/>
    </location>
</feature>
<dbReference type="EC" id="3.4.21.-" evidence="7"/>
<dbReference type="PATRIC" id="fig|1305731.5.peg.3382"/>
<dbReference type="NCBIfam" id="TIGR03902">
    <property type="entry name" value="rhom_GG_sort"/>
    <property type="match status" value="1"/>
</dbReference>
<evidence type="ECO:0000313" key="7">
    <source>
        <dbReference type="EMBL" id="KPQ29247.1"/>
    </source>
</evidence>
<dbReference type="Pfam" id="PF01694">
    <property type="entry name" value="Rhomboid"/>
    <property type="match status" value="1"/>
</dbReference>
<dbReference type="Gene3D" id="1.20.1540.10">
    <property type="entry name" value="Rhomboid-like"/>
    <property type="match status" value="1"/>
</dbReference>
<feature type="transmembrane region" description="Helical" evidence="5">
    <location>
        <begin position="162"/>
        <end position="182"/>
    </location>
</feature>
<dbReference type="SUPFAM" id="SSF144091">
    <property type="entry name" value="Rhomboid-like"/>
    <property type="match status" value="1"/>
</dbReference>
<gene>
    <name evidence="7" type="primary">rrtA</name>
    <name evidence="7" type="ORF">HLUCCX14_06910</name>
</gene>
<feature type="domain" description="Peptidase S54 rhomboid" evidence="6">
    <location>
        <begin position="38"/>
        <end position="180"/>
    </location>
</feature>
<reference evidence="7 8" key="1">
    <citation type="submission" date="2015-09" db="EMBL/GenBank/DDBJ databases">
        <title>Identification and resolution of microdiversity through metagenomic sequencing of parallel consortia.</title>
        <authorList>
            <person name="Nelson W.C."/>
            <person name="Romine M.F."/>
            <person name="Lindemann S.R."/>
        </authorList>
    </citation>
    <scope>NUCLEOTIDE SEQUENCE [LARGE SCALE GENOMIC DNA]</scope>
    <source>
        <strain evidence="7">HL-55</strain>
    </source>
</reference>
<organism evidence="7 8">
    <name type="scientific">Marinobacter excellens HL-55</name>
    <dbReference type="NCBI Taxonomy" id="1305731"/>
    <lineage>
        <taxon>Bacteria</taxon>
        <taxon>Pseudomonadati</taxon>
        <taxon>Pseudomonadota</taxon>
        <taxon>Gammaproteobacteria</taxon>
        <taxon>Pseudomonadales</taxon>
        <taxon>Marinobacteraceae</taxon>
        <taxon>Marinobacter</taxon>
    </lineage>
</organism>
<evidence type="ECO:0000259" key="6">
    <source>
        <dbReference type="Pfam" id="PF01694"/>
    </source>
</evidence>
<protein>
    <submittedName>
        <fullName evidence="7">Rhombosortase</fullName>
        <ecNumber evidence="7">3.4.21.-</ecNumber>
    </submittedName>
</protein>
<dbReference type="InterPro" id="IPR035952">
    <property type="entry name" value="Rhomboid-like_sf"/>
</dbReference>
<evidence type="ECO:0000256" key="1">
    <source>
        <dbReference type="ARBA" id="ARBA00004141"/>
    </source>
</evidence>
<dbReference type="EMBL" id="LJZQ01000007">
    <property type="protein sequence ID" value="KPQ29247.1"/>
    <property type="molecule type" value="Genomic_DNA"/>
</dbReference>
<dbReference type="AlphaFoldDB" id="A0A0P8D0J0"/>
<keyword evidence="4 5" id="KW-0472">Membrane</keyword>
<keyword evidence="7" id="KW-0378">Hydrolase</keyword>
<evidence type="ECO:0000256" key="2">
    <source>
        <dbReference type="ARBA" id="ARBA00022692"/>
    </source>
</evidence>
<proteinExistence type="predicted"/>